<comment type="caution">
    <text evidence="1">The sequence shown here is derived from an EMBL/GenBank/DDBJ whole genome shotgun (WGS) entry which is preliminary data.</text>
</comment>
<protein>
    <submittedName>
        <fullName evidence="1">Uncharacterized protein</fullName>
    </submittedName>
</protein>
<name>K1X5T0_9BACT</name>
<sequence length="82" mass="9623">MKQKNMRNTITQFALPFFTIISFAAISLKLPQRWVILNLLAQPFWLYSSWKGYKQAGQIGMFINTVIITLILIWGIVNYWVL</sequence>
<evidence type="ECO:0000313" key="1">
    <source>
        <dbReference type="EMBL" id="EKD25580.1"/>
    </source>
</evidence>
<dbReference type="EMBL" id="AMFJ01036020">
    <property type="protein sequence ID" value="EKD25580.1"/>
    <property type="molecule type" value="Genomic_DNA"/>
</dbReference>
<gene>
    <name evidence="1" type="ORF">ACD_80C00013G0010</name>
</gene>
<reference evidence="1" key="1">
    <citation type="journal article" date="2012" name="Science">
        <title>Fermentation, hydrogen, and sulfur metabolism in multiple uncultivated bacterial phyla.</title>
        <authorList>
            <person name="Wrighton K.C."/>
            <person name="Thomas B.C."/>
            <person name="Sharon I."/>
            <person name="Miller C.S."/>
            <person name="Castelle C.J."/>
            <person name="VerBerkmoes N.C."/>
            <person name="Wilkins M.J."/>
            <person name="Hettich R.L."/>
            <person name="Lipton M.S."/>
            <person name="Williams K.H."/>
            <person name="Long P.E."/>
            <person name="Banfield J.F."/>
        </authorList>
    </citation>
    <scope>NUCLEOTIDE SEQUENCE [LARGE SCALE GENOMIC DNA]</scope>
</reference>
<proteinExistence type="predicted"/>
<accession>K1X5T0</accession>
<dbReference type="AlphaFoldDB" id="K1X5T0"/>
<organism evidence="1">
    <name type="scientific">uncultured bacterium</name>
    <name type="common">gcode 4</name>
    <dbReference type="NCBI Taxonomy" id="1234023"/>
    <lineage>
        <taxon>Bacteria</taxon>
        <taxon>environmental samples</taxon>
    </lineage>
</organism>